<dbReference type="PROSITE" id="PS50089">
    <property type="entry name" value="ZF_RING_2"/>
    <property type="match status" value="1"/>
</dbReference>
<dbReference type="AlphaFoldDB" id="A0A8S4NFQ2"/>
<keyword evidence="14" id="KW-0175">Coiled coil</keyword>
<evidence type="ECO:0000256" key="3">
    <source>
        <dbReference type="ARBA" id="ARBA00008278"/>
    </source>
</evidence>
<dbReference type="InterPro" id="IPR029071">
    <property type="entry name" value="Ubiquitin-like_domsf"/>
</dbReference>
<dbReference type="Proteomes" id="UP000749559">
    <property type="component" value="Unassembled WGS sequence"/>
</dbReference>
<dbReference type="InterPro" id="IPR051628">
    <property type="entry name" value="LUBAC_E3_Ligases"/>
</dbReference>
<dbReference type="SUPFAM" id="SSF90209">
    <property type="entry name" value="Ran binding protein zinc finger-like"/>
    <property type="match status" value="1"/>
</dbReference>
<dbReference type="InterPro" id="IPR036443">
    <property type="entry name" value="Znf_RanBP2_sf"/>
</dbReference>
<dbReference type="InterPro" id="IPR047559">
    <property type="entry name" value="HOIL1_RBR_mRING-HC-C3HC3D"/>
</dbReference>
<dbReference type="Gene3D" id="3.10.20.90">
    <property type="entry name" value="Phosphatidylinositol 3-kinase Catalytic Subunit, Chain A, domain 1"/>
    <property type="match status" value="1"/>
</dbReference>
<dbReference type="CDD" id="cd20345">
    <property type="entry name" value="BRcat_RBR_HOIL1"/>
    <property type="match status" value="1"/>
</dbReference>
<organism evidence="20 21">
    <name type="scientific">Owenia fusiformis</name>
    <name type="common">Polychaete worm</name>
    <dbReference type="NCBI Taxonomy" id="6347"/>
    <lineage>
        <taxon>Eukaryota</taxon>
        <taxon>Metazoa</taxon>
        <taxon>Spiralia</taxon>
        <taxon>Lophotrochozoa</taxon>
        <taxon>Annelida</taxon>
        <taxon>Polychaeta</taxon>
        <taxon>Sedentaria</taxon>
        <taxon>Canalipalpata</taxon>
        <taxon>Sabellida</taxon>
        <taxon>Oweniida</taxon>
        <taxon>Oweniidae</taxon>
        <taxon>Owenia</taxon>
    </lineage>
</organism>
<dbReference type="CDD" id="cd16633">
    <property type="entry name" value="mRING-HC-C3HC3D_RBR_HOIL1"/>
    <property type="match status" value="1"/>
</dbReference>
<dbReference type="Gene3D" id="1.20.120.1750">
    <property type="match status" value="1"/>
</dbReference>
<keyword evidence="12" id="KW-0862">Zinc</keyword>
<feature type="region of interest" description="Disordered" evidence="15">
    <location>
        <begin position="206"/>
        <end position="230"/>
    </location>
</feature>
<dbReference type="PROSITE" id="PS51873">
    <property type="entry name" value="TRIAD"/>
    <property type="match status" value="1"/>
</dbReference>
<keyword evidence="6" id="KW-0597">Phosphoprotein</keyword>
<feature type="domain" description="Ubiquitin-like" evidence="16">
    <location>
        <begin position="110"/>
        <end position="171"/>
    </location>
</feature>
<dbReference type="InterPro" id="IPR001841">
    <property type="entry name" value="Znf_RING"/>
</dbReference>
<evidence type="ECO:0000256" key="13">
    <source>
        <dbReference type="PROSITE-ProRule" id="PRU00322"/>
    </source>
</evidence>
<dbReference type="Pfam" id="PF13639">
    <property type="entry name" value="zf-RING_2"/>
    <property type="match status" value="1"/>
</dbReference>
<dbReference type="GO" id="GO:0097039">
    <property type="term" value="P:protein linear polyubiquitination"/>
    <property type="evidence" value="ECO:0007669"/>
    <property type="project" value="TreeGrafter"/>
</dbReference>
<dbReference type="FunFam" id="3.30.40.10:FF:000137">
    <property type="entry name" value="RanBP-type and C3HC4-type zinc finger-containing protein 1"/>
    <property type="match status" value="1"/>
</dbReference>
<comment type="pathway">
    <text evidence="2">Protein modification; protein ubiquitination.</text>
</comment>
<dbReference type="GO" id="GO:0009893">
    <property type="term" value="P:positive regulation of metabolic process"/>
    <property type="evidence" value="ECO:0007669"/>
    <property type="project" value="UniProtKB-ARBA"/>
</dbReference>
<proteinExistence type="inferred from homology"/>
<evidence type="ECO:0000256" key="4">
    <source>
        <dbReference type="ARBA" id="ARBA00012251"/>
    </source>
</evidence>
<dbReference type="SUPFAM" id="SSF57850">
    <property type="entry name" value="RING/U-box"/>
    <property type="match status" value="3"/>
</dbReference>
<feature type="domain" description="RanBP2-type" evidence="18">
    <location>
        <begin position="303"/>
        <end position="332"/>
    </location>
</feature>
<dbReference type="PANTHER" id="PTHR22770">
    <property type="entry name" value="UBIQUITIN CONJUGATING ENZYME 7 INTERACTING PROTEIN-RELATED"/>
    <property type="match status" value="1"/>
</dbReference>
<feature type="region of interest" description="Disordered" evidence="15">
    <location>
        <begin position="1"/>
        <end position="56"/>
    </location>
</feature>
<keyword evidence="9" id="KW-0677">Repeat</keyword>
<dbReference type="EMBL" id="CAIIXF020000003">
    <property type="protein sequence ID" value="CAH1779033.1"/>
    <property type="molecule type" value="Genomic_DNA"/>
</dbReference>
<dbReference type="GO" id="GO:0008270">
    <property type="term" value="F:zinc ion binding"/>
    <property type="evidence" value="ECO:0007669"/>
    <property type="project" value="UniProtKB-KW"/>
</dbReference>
<keyword evidence="10 13" id="KW-0863">Zinc-finger</keyword>
<name>A0A8S4NFQ2_OWEFU</name>
<dbReference type="SMART" id="SM00547">
    <property type="entry name" value="ZnF_RBZ"/>
    <property type="match status" value="1"/>
</dbReference>
<feature type="domain" description="RING-type" evidence="17">
    <location>
        <begin position="399"/>
        <end position="441"/>
    </location>
</feature>
<dbReference type="InterPro" id="IPR013083">
    <property type="entry name" value="Znf_RING/FYVE/PHD"/>
</dbReference>
<evidence type="ECO:0000256" key="12">
    <source>
        <dbReference type="ARBA" id="ARBA00022833"/>
    </source>
</evidence>
<sequence length="627" mass="69279">MEFPSGVLTMTSEPPSTIPKGTSSLASHNPNIGHNTNKPHLQPKVSPGNPGHQHTAEMQSLVSTLENAIKKGDTLLAQKIVSLLAGYRLNLQMEVKDKQGVDDLDKEIWMKVYIEDQKTTVGPKSIKVQPSMTIKDLKNKIFLDFDFPPAIQQWIIDKKITKDHMTLAECGARIDDCTVFLYLLSAKSVGLKWEAARKQYERLSATGSIDEEDQDPGKTLQGPMISPPPIAAPRKVAGTPGAEGGLPVKPQVLAGQQHKLDNMLHEIVQGAGALVGAVGGAEGGAVGGAVGGIDPPSLEVDPNQEGWVCEVCTYFNRPLRPGCEMCSTDRPTDYKVPTNYRPTSEEKQILESMLRSDEQTKMAEITRQEKKLREQQENLTQLLSTDERDLITNTEDFECLICYNIVEEGEGVVLRECLHTFCRECLEGMIEVSEDAVITCPFQDNDYACNGVLQEREIKQLVPPGVYERHLQRSLATAEGQETHSFHCKTADCKGWCIYEDDVNFFNCPVCGNQNCLTCKAIHKGINCRQYQEDIRIRAANDIAAQQTQKMLQDMITSGEAMYCPSCKIVVLKKDGCDWIKCSMCKTEICWVTKGPRWGPGGSGDISGGCRCRVAGQQCHPNCNNCH</sequence>
<evidence type="ECO:0000259" key="17">
    <source>
        <dbReference type="PROSITE" id="PS50089"/>
    </source>
</evidence>
<evidence type="ECO:0000256" key="5">
    <source>
        <dbReference type="ARBA" id="ARBA00017887"/>
    </source>
</evidence>
<comment type="catalytic activity">
    <reaction evidence="1">
        <text>[E2 ubiquitin-conjugating enzyme]-S-ubiquitinyl-L-cysteine + [acceptor protein]-L-lysine = [E2 ubiquitin-conjugating enzyme]-L-cysteine + [acceptor protein]-N(6)-ubiquitinyl-L-lysine.</text>
        <dbReference type="EC" id="2.3.2.31"/>
    </reaction>
</comment>
<keyword evidence="21" id="KW-1185">Reference proteome</keyword>
<keyword evidence="7" id="KW-0808">Transferase</keyword>
<dbReference type="PANTHER" id="PTHR22770:SF13">
    <property type="entry name" value="RING-TYPE DOMAIN-CONTAINING PROTEIN"/>
    <property type="match status" value="1"/>
</dbReference>
<evidence type="ECO:0000256" key="8">
    <source>
        <dbReference type="ARBA" id="ARBA00022723"/>
    </source>
</evidence>
<evidence type="ECO:0000256" key="1">
    <source>
        <dbReference type="ARBA" id="ARBA00001798"/>
    </source>
</evidence>
<evidence type="ECO:0000313" key="21">
    <source>
        <dbReference type="Proteomes" id="UP000749559"/>
    </source>
</evidence>
<evidence type="ECO:0000256" key="14">
    <source>
        <dbReference type="SAM" id="Coils"/>
    </source>
</evidence>
<evidence type="ECO:0000256" key="15">
    <source>
        <dbReference type="SAM" id="MobiDB-lite"/>
    </source>
</evidence>
<accession>A0A8S4NFQ2</accession>
<evidence type="ECO:0000313" key="20">
    <source>
        <dbReference type="EMBL" id="CAH1779033.1"/>
    </source>
</evidence>
<dbReference type="CDD" id="cd20358">
    <property type="entry name" value="Rcat_RBR_HOIL1"/>
    <property type="match status" value="1"/>
</dbReference>
<evidence type="ECO:0000259" key="16">
    <source>
        <dbReference type="PROSITE" id="PS50053"/>
    </source>
</evidence>
<evidence type="ECO:0000256" key="2">
    <source>
        <dbReference type="ARBA" id="ARBA00004906"/>
    </source>
</evidence>
<dbReference type="InterPro" id="IPR000626">
    <property type="entry name" value="Ubiquitin-like_dom"/>
</dbReference>
<dbReference type="PROSITE" id="PS50053">
    <property type="entry name" value="UBIQUITIN_2"/>
    <property type="match status" value="1"/>
</dbReference>
<feature type="coiled-coil region" evidence="14">
    <location>
        <begin position="355"/>
        <end position="385"/>
    </location>
</feature>
<dbReference type="PROSITE" id="PS50199">
    <property type="entry name" value="ZF_RANBP2_2"/>
    <property type="match status" value="1"/>
</dbReference>
<evidence type="ECO:0000259" key="19">
    <source>
        <dbReference type="PROSITE" id="PS51873"/>
    </source>
</evidence>
<dbReference type="InterPro" id="IPR047558">
    <property type="entry name" value="BRcat_RBR_HOIL1"/>
</dbReference>
<dbReference type="GO" id="GO:0043161">
    <property type="term" value="P:proteasome-mediated ubiquitin-dependent protein catabolic process"/>
    <property type="evidence" value="ECO:0007669"/>
    <property type="project" value="TreeGrafter"/>
</dbReference>
<dbReference type="PROSITE" id="PS00518">
    <property type="entry name" value="ZF_RING_1"/>
    <property type="match status" value="1"/>
</dbReference>
<evidence type="ECO:0000256" key="6">
    <source>
        <dbReference type="ARBA" id="ARBA00022553"/>
    </source>
</evidence>
<dbReference type="PROSITE" id="PS01358">
    <property type="entry name" value="ZF_RANBP2_1"/>
    <property type="match status" value="1"/>
</dbReference>
<dbReference type="OrthoDB" id="261960at2759"/>
<evidence type="ECO:0000256" key="10">
    <source>
        <dbReference type="ARBA" id="ARBA00022771"/>
    </source>
</evidence>
<dbReference type="GO" id="GO:0043130">
    <property type="term" value="F:ubiquitin binding"/>
    <property type="evidence" value="ECO:0007669"/>
    <property type="project" value="TreeGrafter"/>
</dbReference>
<evidence type="ECO:0000256" key="11">
    <source>
        <dbReference type="ARBA" id="ARBA00022786"/>
    </source>
</evidence>
<reference evidence="20" key="1">
    <citation type="submission" date="2022-03" db="EMBL/GenBank/DDBJ databases">
        <authorList>
            <person name="Martin C."/>
        </authorList>
    </citation>
    <scope>NUCLEOTIDE SEQUENCE</scope>
</reference>
<dbReference type="InterPro" id="IPR001876">
    <property type="entry name" value="Znf_RanBP2"/>
</dbReference>
<dbReference type="FunFam" id="1.20.120.1750:FF:000026">
    <property type="entry name" value="RANBP2-type and C3HC4-type zinc finger containing 1"/>
    <property type="match status" value="1"/>
</dbReference>
<protein>
    <recommendedName>
        <fullName evidence="5">RanBP-type and C3HC4-type zinc finger-containing protein 1</fullName>
        <ecNumber evidence="4">2.3.2.31</ecNumber>
    </recommendedName>
</protein>
<dbReference type="SUPFAM" id="SSF54236">
    <property type="entry name" value="Ubiquitin-like"/>
    <property type="match status" value="1"/>
</dbReference>
<gene>
    <name evidence="20" type="ORF">OFUS_LOCUS5881</name>
</gene>
<feature type="compositionally biased region" description="Polar residues" evidence="15">
    <location>
        <begin position="8"/>
        <end position="39"/>
    </location>
</feature>
<dbReference type="Gene3D" id="2.30.30.380">
    <property type="entry name" value="Zn-finger domain of Sec23/24"/>
    <property type="match status" value="1"/>
</dbReference>
<evidence type="ECO:0000256" key="7">
    <source>
        <dbReference type="ARBA" id="ARBA00022679"/>
    </source>
</evidence>
<dbReference type="InterPro" id="IPR017907">
    <property type="entry name" value="Znf_RING_CS"/>
</dbReference>
<dbReference type="GO" id="GO:0061630">
    <property type="term" value="F:ubiquitin protein ligase activity"/>
    <property type="evidence" value="ECO:0007669"/>
    <property type="project" value="UniProtKB-EC"/>
</dbReference>
<dbReference type="EC" id="2.3.2.31" evidence="4"/>
<evidence type="ECO:0000256" key="9">
    <source>
        <dbReference type="ARBA" id="ARBA00022737"/>
    </source>
</evidence>
<feature type="domain" description="RING-type" evidence="19">
    <location>
        <begin position="395"/>
        <end position="623"/>
    </location>
</feature>
<comment type="caution">
    <text evidence="20">The sequence shown here is derived from an EMBL/GenBank/DDBJ whole genome shotgun (WGS) entry which is preliminary data.</text>
</comment>
<dbReference type="InterPro" id="IPR044066">
    <property type="entry name" value="TRIAD_supradom"/>
</dbReference>
<keyword evidence="11" id="KW-0833">Ubl conjugation pathway</keyword>
<evidence type="ECO:0000259" key="18">
    <source>
        <dbReference type="PROSITE" id="PS50199"/>
    </source>
</evidence>
<comment type="similarity">
    <text evidence="3">Belongs to the RBR family.</text>
</comment>
<dbReference type="Gene3D" id="3.30.40.10">
    <property type="entry name" value="Zinc/RING finger domain, C3HC4 (zinc finger)"/>
    <property type="match status" value="1"/>
</dbReference>
<keyword evidence="8" id="KW-0479">Metal-binding</keyword>
<dbReference type="GO" id="GO:0071797">
    <property type="term" value="C:LUBAC complex"/>
    <property type="evidence" value="ECO:0007669"/>
    <property type="project" value="TreeGrafter"/>
</dbReference>
<dbReference type="InterPro" id="IPR047557">
    <property type="entry name" value="Rcat_RBR_HOIL1"/>
</dbReference>